<feature type="domain" description="LysM" evidence="3">
    <location>
        <begin position="78"/>
        <end position="122"/>
    </location>
</feature>
<dbReference type="Gene3D" id="3.10.350.10">
    <property type="entry name" value="LysM domain"/>
    <property type="match status" value="1"/>
</dbReference>
<evidence type="ECO:0000256" key="1">
    <source>
        <dbReference type="SAM" id="MobiDB-lite"/>
    </source>
</evidence>
<dbReference type="CDD" id="cd00118">
    <property type="entry name" value="LysM"/>
    <property type="match status" value="1"/>
</dbReference>
<dbReference type="EMBL" id="JAQQBR010001835">
    <property type="protein sequence ID" value="KAK0161332.1"/>
    <property type="molecule type" value="Genomic_DNA"/>
</dbReference>
<organism evidence="4 5">
    <name type="scientific">Microctonus hyperodae</name>
    <name type="common">Parasitoid wasp</name>
    <dbReference type="NCBI Taxonomy" id="165561"/>
    <lineage>
        <taxon>Eukaryota</taxon>
        <taxon>Metazoa</taxon>
        <taxon>Ecdysozoa</taxon>
        <taxon>Arthropoda</taxon>
        <taxon>Hexapoda</taxon>
        <taxon>Insecta</taxon>
        <taxon>Pterygota</taxon>
        <taxon>Neoptera</taxon>
        <taxon>Endopterygota</taxon>
        <taxon>Hymenoptera</taxon>
        <taxon>Apocrita</taxon>
        <taxon>Ichneumonoidea</taxon>
        <taxon>Braconidae</taxon>
        <taxon>Euphorinae</taxon>
        <taxon>Microctonus</taxon>
    </lineage>
</organism>
<protein>
    <recommendedName>
        <fullName evidence="3">LysM domain-containing protein</fullName>
    </recommendedName>
</protein>
<dbReference type="InterPro" id="IPR045030">
    <property type="entry name" value="LYSM1-4"/>
</dbReference>
<dbReference type="PROSITE" id="PS51782">
    <property type="entry name" value="LYSM"/>
    <property type="match status" value="1"/>
</dbReference>
<evidence type="ECO:0000313" key="4">
    <source>
        <dbReference type="EMBL" id="KAK0161332.1"/>
    </source>
</evidence>
<dbReference type="Pfam" id="PF01476">
    <property type="entry name" value="LysM"/>
    <property type="match status" value="1"/>
</dbReference>
<dbReference type="AlphaFoldDB" id="A0AA39F1R0"/>
<gene>
    <name evidence="4" type="ORF">PV327_009813</name>
</gene>
<reference evidence="4" key="2">
    <citation type="submission" date="2023-03" db="EMBL/GenBank/DDBJ databases">
        <authorList>
            <person name="Inwood S.N."/>
            <person name="Skelly J.G."/>
            <person name="Guhlin J."/>
            <person name="Harrop T.W.R."/>
            <person name="Goldson S.G."/>
            <person name="Dearden P.K."/>
        </authorList>
    </citation>
    <scope>NUCLEOTIDE SEQUENCE</scope>
    <source>
        <strain evidence="4">Lincoln</strain>
        <tissue evidence="4">Whole body</tissue>
    </source>
</reference>
<keyword evidence="5" id="KW-1185">Reference proteome</keyword>
<evidence type="ECO:0000256" key="2">
    <source>
        <dbReference type="SAM" id="Phobius"/>
    </source>
</evidence>
<comment type="caution">
    <text evidence="4">The sequence shown here is derived from an EMBL/GenBank/DDBJ whole genome shotgun (WGS) entry which is preliminary data.</text>
</comment>
<dbReference type="PANTHER" id="PTHR20932:SF13">
    <property type="entry name" value="LD36653P"/>
    <property type="match status" value="1"/>
</dbReference>
<feature type="transmembrane region" description="Helical" evidence="2">
    <location>
        <begin position="246"/>
        <end position="268"/>
    </location>
</feature>
<feature type="compositionally biased region" description="Polar residues" evidence="1">
    <location>
        <begin position="7"/>
        <end position="24"/>
    </location>
</feature>
<feature type="region of interest" description="Disordered" evidence="1">
    <location>
        <begin position="1"/>
        <end position="50"/>
    </location>
</feature>
<proteinExistence type="predicted"/>
<evidence type="ECO:0000313" key="5">
    <source>
        <dbReference type="Proteomes" id="UP001168972"/>
    </source>
</evidence>
<keyword evidence="2" id="KW-0812">Transmembrane</keyword>
<keyword evidence="2" id="KW-1133">Transmembrane helix</keyword>
<dbReference type="InterPro" id="IPR018392">
    <property type="entry name" value="LysM"/>
</dbReference>
<keyword evidence="2" id="KW-0472">Membrane</keyword>
<dbReference type="PANTHER" id="PTHR20932">
    <property type="entry name" value="LYSM AND PUTATIVE PEPTIDOGLYCAN-BINDING DOMAIN-CONTAINING PROTEIN"/>
    <property type="match status" value="1"/>
</dbReference>
<dbReference type="SUPFAM" id="SSF54106">
    <property type="entry name" value="LysM domain"/>
    <property type="match status" value="1"/>
</dbReference>
<accession>A0AA39F1R0</accession>
<dbReference type="Proteomes" id="UP001168972">
    <property type="component" value="Unassembled WGS sequence"/>
</dbReference>
<sequence>MRKKSVGQLNDNVKSTTSTAYQRGNNRDGSPHYVFLYSDDDNDDDDDDDDNNYLEQIPLQSHKAKSGANIYPRKVEVITVTLKPDDTLQALSLKYRCTISELKRINNIHKDNEIFARRILKVPVQPFSIFTEMIENNEENKFAKSTINLLDDSFIHDEINNGEENKLINISSNSANNYSDNNVNNDINNIILNSLSIDPSRNDNFEVNDTENDESLLINERVRGSTPEGRVIELFRCSGADWGLTWVHLLIALLLFGFVLPAVFIIMITENQHENHHTNNTNSTQ</sequence>
<dbReference type="SMART" id="SM00257">
    <property type="entry name" value="LysM"/>
    <property type="match status" value="1"/>
</dbReference>
<dbReference type="InterPro" id="IPR036779">
    <property type="entry name" value="LysM_dom_sf"/>
</dbReference>
<reference evidence="4" key="1">
    <citation type="journal article" date="2023" name="bioRxiv">
        <title>Scaffold-level genome assemblies of two parasitoid biocontrol wasps reveal the parthenogenesis mechanism and an associated novel virus.</title>
        <authorList>
            <person name="Inwood S."/>
            <person name="Skelly J."/>
            <person name="Guhlin J."/>
            <person name="Harrop T."/>
            <person name="Goldson S."/>
            <person name="Dearden P."/>
        </authorList>
    </citation>
    <scope>NUCLEOTIDE SEQUENCE</scope>
    <source>
        <strain evidence="4">Lincoln</strain>
        <tissue evidence="4">Whole body</tissue>
    </source>
</reference>
<feature type="compositionally biased region" description="Acidic residues" evidence="1">
    <location>
        <begin position="38"/>
        <end position="50"/>
    </location>
</feature>
<evidence type="ECO:0000259" key="3">
    <source>
        <dbReference type="PROSITE" id="PS51782"/>
    </source>
</evidence>
<name>A0AA39F1R0_MICHY</name>